<dbReference type="PANTHER" id="PTHR22950">
    <property type="entry name" value="AMINO ACID TRANSPORTER"/>
    <property type="match status" value="1"/>
</dbReference>
<feature type="transmembrane region" description="Helical" evidence="5">
    <location>
        <begin position="375"/>
        <end position="399"/>
    </location>
</feature>
<gene>
    <name evidence="7" type="primary">S36A4</name>
</gene>
<evidence type="ECO:0000259" key="6">
    <source>
        <dbReference type="Pfam" id="PF01490"/>
    </source>
</evidence>
<keyword evidence="3 5" id="KW-1133">Transmembrane helix</keyword>
<organism evidence="7">
    <name type="scientific">Bactrocera dorsalis</name>
    <name type="common">Oriental fruit fly</name>
    <name type="synonym">Dacus dorsalis</name>
    <dbReference type="NCBI Taxonomy" id="27457"/>
    <lineage>
        <taxon>Eukaryota</taxon>
        <taxon>Metazoa</taxon>
        <taxon>Ecdysozoa</taxon>
        <taxon>Arthropoda</taxon>
        <taxon>Hexapoda</taxon>
        <taxon>Insecta</taxon>
        <taxon>Pterygota</taxon>
        <taxon>Neoptera</taxon>
        <taxon>Endopterygota</taxon>
        <taxon>Diptera</taxon>
        <taxon>Brachycera</taxon>
        <taxon>Muscomorpha</taxon>
        <taxon>Tephritoidea</taxon>
        <taxon>Tephritidae</taxon>
        <taxon>Bactrocera</taxon>
        <taxon>Bactrocera</taxon>
    </lineage>
</organism>
<reference evidence="7" key="1">
    <citation type="journal article" date="2014" name="BMC Genomics">
        <title>Characterizing the developmental transcriptome of the oriental fruit fly, Bactrocera dorsalis (Diptera: Tephritidae) through comparative genomic analysis with Drosophila melanogaster utilizing modENCODE datasets.</title>
        <authorList>
            <person name="Geib S.M."/>
            <person name="Calla B."/>
            <person name="Hall B."/>
            <person name="Hou S."/>
            <person name="Manoukis N.C."/>
        </authorList>
    </citation>
    <scope>NUCLEOTIDE SEQUENCE</scope>
    <source>
        <strain evidence="7">Punador</strain>
    </source>
</reference>
<feature type="transmembrane region" description="Helical" evidence="5">
    <location>
        <begin position="411"/>
        <end position="434"/>
    </location>
</feature>
<protein>
    <submittedName>
        <fullName evidence="7">Proton-coupled amino acid transporter 4</fullName>
    </submittedName>
</protein>
<feature type="transmembrane region" description="Helical" evidence="5">
    <location>
        <begin position="307"/>
        <end position="333"/>
    </location>
</feature>
<dbReference type="EMBL" id="GAKP01022152">
    <property type="protein sequence ID" value="JAC36800.1"/>
    <property type="molecule type" value="Transcribed_RNA"/>
</dbReference>
<dbReference type="GO" id="GO:0005774">
    <property type="term" value="C:vacuolar membrane"/>
    <property type="evidence" value="ECO:0007669"/>
    <property type="project" value="TreeGrafter"/>
</dbReference>
<dbReference type="EMBL" id="GAKP01022153">
    <property type="protein sequence ID" value="JAC36799.1"/>
    <property type="molecule type" value="Transcribed_RNA"/>
</dbReference>
<sequence length="443" mass="48307">MGVTLEVRNGKNAKANAADLEGSGGKQTHRTSNLETATHLFKGSVGAGLFAMGDAFKNGGLVGATVLLPILAVICVHCERLLIAGSVMVVEKTPGVDFFDYPDTVEKVFEYGPPPVRKLSKLMRTIVETFLCVTQFGFCSIYFVFITENLHQVLHQNGIEISQTTTMALTLLPAMLPSLLTNLKYISPVSMLANLSLLFGLLATLVIALQGPMPAISERHYITNGTQMALFFGTALFAFEGIALILPLRNKMRNPENFTSTFGVLNVTVGMITLLFIFTGFIGYMRWGEDVDGSITLNLNAEEVMSQVVKIVAAMGVFFGYPIQFFILIKIIWKPMKELCGVAQSYPITVQVVLRFIMVMCTFGVAVIVPKLGLFISLIGALCSTSLALLIPVIIDFVLRAGVPKALTTWVYLKNMAIVLIALLGIATGTYQSIVEIIQEFYD</sequence>
<dbReference type="GO" id="GO:0015179">
    <property type="term" value="F:L-amino acid transmembrane transporter activity"/>
    <property type="evidence" value="ECO:0007669"/>
    <property type="project" value="TreeGrafter"/>
</dbReference>
<evidence type="ECO:0000256" key="4">
    <source>
        <dbReference type="ARBA" id="ARBA00023136"/>
    </source>
</evidence>
<evidence type="ECO:0000256" key="5">
    <source>
        <dbReference type="SAM" id="Phobius"/>
    </source>
</evidence>
<keyword evidence="2 5" id="KW-0812">Transmembrane</keyword>
<feature type="transmembrane region" description="Helical" evidence="5">
    <location>
        <begin position="59"/>
        <end position="78"/>
    </location>
</feature>
<dbReference type="InterPro" id="IPR013057">
    <property type="entry name" value="AA_transpt_TM"/>
</dbReference>
<dbReference type="AlphaFoldDB" id="A0A034V4X1"/>
<feature type="transmembrane region" description="Helical" evidence="5">
    <location>
        <begin position="345"/>
        <end position="369"/>
    </location>
</feature>
<feature type="transmembrane region" description="Helical" evidence="5">
    <location>
        <begin position="195"/>
        <end position="216"/>
    </location>
</feature>
<dbReference type="OrthoDB" id="1684102at2759"/>
<feature type="transmembrane region" description="Helical" evidence="5">
    <location>
        <begin position="260"/>
        <end position="287"/>
    </location>
</feature>
<feature type="domain" description="Amino acid transporter transmembrane" evidence="6">
    <location>
        <begin position="29"/>
        <end position="434"/>
    </location>
</feature>
<comment type="subcellular location">
    <subcellularLocation>
        <location evidence="1">Membrane</location>
        <topology evidence="1">Multi-pass membrane protein</topology>
    </subcellularLocation>
</comment>
<evidence type="ECO:0000256" key="3">
    <source>
        <dbReference type="ARBA" id="ARBA00022989"/>
    </source>
</evidence>
<proteinExistence type="predicted"/>
<accession>A0A034V4X1</accession>
<dbReference type="PANTHER" id="PTHR22950:SF150">
    <property type="entry name" value="FI17861P1"/>
    <property type="match status" value="1"/>
</dbReference>
<evidence type="ECO:0000256" key="1">
    <source>
        <dbReference type="ARBA" id="ARBA00004141"/>
    </source>
</evidence>
<dbReference type="Pfam" id="PF01490">
    <property type="entry name" value="Aa_trans"/>
    <property type="match status" value="1"/>
</dbReference>
<evidence type="ECO:0000313" key="7">
    <source>
        <dbReference type="EMBL" id="JAC36800.1"/>
    </source>
</evidence>
<feature type="transmembrane region" description="Helical" evidence="5">
    <location>
        <begin position="126"/>
        <end position="145"/>
    </location>
</feature>
<evidence type="ECO:0000256" key="2">
    <source>
        <dbReference type="ARBA" id="ARBA00022692"/>
    </source>
</evidence>
<name>A0A034V4X1_BACDO</name>
<feature type="transmembrane region" description="Helical" evidence="5">
    <location>
        <begin position="165"/>
        <end position="183"/>
    </location>
</feature>
<keyword evidence="4 5" id="KW-0472">Membrane</keyword>
<feature type="transmembrane region" description="Helical" evidence="5">
    <location>
        <begin position="228"/>
        <end position="248"/>
    </location>
</feature>